<organism evidence="1 2">
    <name type="scientific">Streptomyces europaeiscabiei</name>
    <dbReference type="NCBI Taxonomy" id="146819"/>
    <lineage>
        <taxon>Bacteria</taxon>
        <taxon>Bacillati</taxon>
        <taxon>Actinomycetota</taxon>
        <taxon>Actinomycetes</taxon>
        <taxon>Kitasatosporales</taxon>
        <taxon>Streptomycetaceae</taxon>
        <taxon>Streptomyces</taxon>
    </lineage>
</organism>
<dbReference type="Proteomes" id="UP001271274">
    <property type="component" value="Unassembled WGS sequence"/>
</dbReference>
<sequence length="58" mass="6354">MRAVVACERLEIELTNVPGGIDVYVDSGAYENSFGRMTLEEAKELRSALDILISAAEH</sequence>
<name>A0ABU4N963_9ACTN</name>
<evidence type="ECO:0000313" key="1">
    <source>
        <dbReference type="EMBL" id="MDX3698428.1"/>
    </source>
</evidence>
<gene>
    <name evidence="1" type="ORF">PV662_01390</name>
</gene>
<comment type="caution">
    <text evidence="1">The sequence shown here is derived from an EMBL/GenBank/DDBJ whole genome shotgun (WGS) entry which is preliminary data.</text>
</comment>
<evidence type="ECO:0008006" key="3">
    <source>
        <dbReference type="Google" id="ProtNLM"/>
    </source>
</evidence>
<protein>
    <recommendedName>
        <fullName evidence="3">DUF5753 domain-containing protein</fullName>
    </recommendedName>
</protein>
<proteinExistence type="predicted"/>
<dbReference type="EMBL" id="JARAYU010000001">
    <property type="protein sequence ID" value="MDX3698428.1"/>
    <property type="molecule type" value="Genomic_DNA"/>
</dbReference>
<evidence type="ECO:0000313" key="2">
    <source>
        <dbReference type="Proteomes" id="UP001271274"/>
    </source>
</evidence>
<reference evidence="1 2" key="1">
    <citation type="journal article" date="2023" name="Microb. Genom.">
        <title>Mesoterricola silvestris gen. nov., sp. nov., Mesoterricola sediminis sp. nov., Geothrix oryzae sp. nov., Geothrix edaphica sp. nov., Geothrix rubra sp. nov., and Geothrix limicola sp. nov., six novel members of Acidobacteriota isolated from soils.</title>
        <authorList>
            <person name="Weisberg A.J."/>
            <person name="Pearce E."/>
            <person name="Kramer C.G."/>
            <person name="Chang J.H."/>
            <person name="Clarke C.R."/>
        </authorList>
    </citation>
    <scope>NUCLEOTIDE SEQUENCE [LARGE SCALE GENOMIC DNA]</scope>
    <source>
        <strain evidence="1 2">ID09-01A</strain>
    </source>
</reference>
<dbReference type="RefSeq" id="WP_319061393.1">
    <property type="nucleotide sequence ID" value="NZ_JARAYT010000001.1"/>
</dbReference>
<accession>A0ABU4N963</accession>
<keyword evidence="2" id="KW-1185">Reference proteome</keyword>